<organism evidence="2 3">
    <name type="scientific">Vanrija pseudolonga</name>
    <dbReference type="NCBI Taxonomy" id="143232"/>
    <lineage>
        <taxon>Eukaryota</taxon>
        <taxon>Fungi</taxon>
        <taxon>Dikarya</taxon>
        <taxon>Basidiomycota</taxon>
        <taxon>Agaricomycotina</taxon>
        <taxon>Tremellomycetes</taxon>
        <taxon>Trichosporonales</taxon>
        <taxon>Trichosporonaceae</taxon>
        <taxon>Vanrija</taxon>
    </lineage>
</organism>
<evidence type="ECO:0000313" key="3">
    <source>
        <dbReference type="Proteomes" id="UP000827549"/>
    </source>
</evidence>
<proteinExistence type="predicted"/>
<feature type="compositionally biased region" description="Low complexity" evidence="1">
    <location>
        <begin position="54"/>
        <end position="66"/>
    </location>
</feature>
<dbReference type="RefSeq" id="XP_062629484.1">
    <property type="nucleotide sequence ID" value="XM_062773500.1"/>
</dbReference>
<keyword evidence="3" id="KW-1185">Reference proteome</keyword>
<feature type="compositionally biased region" description="Low complexity" evidence="1">
    <location>
        <begin position="85"/>
        <end position="119"/>
    </location>
</feature>
<accession>A0AAF1BSG5</accession>
<reference evidence="2" key="1">
    <citation type="submission" date="2023-10" db="EMBL/GenBank/DDBJ databases">
        <authorList>
            <person name="Noh H."/>
        </authorList>
    </citation>
    <scope>NUCLEOTIDE SEQUENCE</scope>
    <source>
        <strain evidence="2">DUCC4014</strain>
    </source>
</reference>
<protein>
    <submittedName>
        <fullName evidence="2">Maintenance of telomere capping protein 1</fullName>
    </submittedName>
</protein>
<feature type="region of interest" description="Disordered" evidence="1">
    <location>
        <begin position="81"/>
        <end position="119"/>
    </location>
</feature>
<dbReference type="Pfam" id="PF10310">
    <property type="entry name" value="DUF5427"/>
    <property type="match status" value="1"/>
</dbReference>
<dbReference type="EMBL" id="CP086718">
    <property type="protein sequence ID" value="WOO83458.1"/>
    <property type="molecule type" value="Genomic_DNA"/>
</dbReference>
<dbReference type="GeneID" id="87810157"/>
<dbReference type="AlphaFoldDB" id="A0AAF1BSG5"/>
<dbReference type="Proteomes" id="UP000827549">
    <property type="component" value="Chromosome 5"/>
</dbReference>
<dbReference type="PANTHER" id="PTHR28265">
    <property type="entry name" value="MAINTENANCE OF TELOMERE CAPPING PROTEIN 1"/>
    <property type="match status" value="1"/>
</dbReference>
<feature type="compositionally biased region" description="Polar residues" evidence="1">
    <location>
        <begin position="34"/>
        <end position="46"/>
    </location>
</feature>
<name>A0AAF1BSG5_9TREE</name>
<feature type="region of interest" description="Disordered" evidence="1">
    <location>
        <begin position="1"/>
        <end position="66"/>
    </location>
</feature>
<evidence type="ECO:0000256" key="1">
    <source>
        <dbReference type="SAM" id="MobiDB-lite"/>
    </source>
</evidence>
<evidence type="ECO:0000313" key="2">
    <source>
        <dbReference type="EMBL" id="WOO83458.1"/>
    </source>
</evidence>
<dbReference type="InterPro" id="IPR018814">
    <property type="entry name" value="DUF5427"/>
</dbReference>
<gene>
    <name evidence="2" type="primary">SPCC1322.09</name>
    <name evidence="2" type="ORF">LOC62_05G006982</name>
</gene>
<feature type="region of interest" description="Disordered" evidence="1">
    <location>
        <begin position="433"/>
        <end position="455"/>
    </location>
</feature>
<sequence length="455" mass="48682">MPPKGKKSKAEEALAFLDDLDNLEPAPNADASAPPTTGSARPSTESAAKPEAEGPPQAEADAEAASALAFLEAQINQKRAPLSVPAGAGSTPRTATPTTAAKAADPVASSSPPAASSGWGMSSFWSSASSALQSAQRVADEQYKKVRAEGVAGVTGSLEHLNVGGVDIAKLRKEAEERIGALAKGVGNVDLDKLRHDILTQANSTFTTFINTVAPPISAHETIELWLTHPLVGYDGVEGVVYRAWLRILEQTESGELVIVWSKPEKELPSERSLNPITGWEDAWKAAKEEVEAVQGREAKKQRKPEEDNGEQWQMESMLTIIADVPVTTVPVFLQFQPVLAPLPFAEPSLLIKDSEDKKSPPQHLYFIVSLRDPSHGLQFSTVTQPVPGDWLDVEYEKSDWVEERLVDVLKTGTEVIAQDYVSTRMGLKPSVAAQQTPVAEQPPAAATEPAAPAS</sequence>
<dbReference type="PANTHER" id="PTHR28265:SF1">
    <property type="entry name" value="MAINTENANCE OF TELOMERE CAPPING PROTEIN 1"/>
    <property type="match status" value="1"/>
</dbReference>